<dbReference type="RefSeq" id="WP_377043424.1">
    <property type="nucleotide sequence ID" value="NZ_JBHLUN010000004.1"/>
</dbReference>
<protein>
    <submittedName>
        <fullName evidence="2">IS630 family transposase</fullName>
    </submittedName>
</protein>
<organism evidence="2 3">
    <name type="scientific">Roseomonas elaeocarpi</name>
    <dbReference type="NCBI Taxonomy" id="907779"/>
    <lineage>
        <taxon>Bacteria</taxon>
        <taxon>Pseudomonadati</taxon>
        <taxon>Pseudomonadota</taxon>
        <taxon>Alphaproteobacteria</taxon>
        <taxon>Acetobacterales</taxon>
        <taxon>Roseomonadaceae</taxon>
        <taxon>Roseomonas</taxon>
    </lineage>
</organism>
<dbReference type="InterPro" id="IPR047655">
    <property type="entry name" value="Transpos_IS630-like"/>
</dbReference>
<dbReference type="Pfam" id="PF13358">
    <property type="entry name" value="DDE_3"/>
    <property type="match status" value="1"/>
</dbReference>
<evidence type="ECO:0000313" key="2">
    <source>
        <dbReference type="EMBL" id="MFC0407648.1"/>
    </source>
</evidence>
<gene>
    <name evidence="2" type="ORF">ACFFGY_05270</name>
</gene>
<dbReference type="InterPro" id="IPR036397">
    <property type="entry name" value="RNaseH_sf"/>
</dbReference>
<reference evidence="2 3" key="1">
    <citation type="submission" date="2024-09" db="EMBL/GenBank/DDBJ databases">
        <authorList>
            <person name="Sun Q."/>
            <person name="Mori K."/>
        </authorList>
    </citation>
    <scope>NUCLEOTIDE SEQUENCE [LARGE SCALE GENOMIC DNA]</scope>
    <source>
        <strain evidence="2 3">TBRC 5777</strain>
    </source>
</reference>
<dbReference type="InterPro" id="IPR038717">
    <property type="entry name" value="Tc1-like_DDE_dom"/>
</dbReference>
<accession>A0ABV6JPL1</accession>
<evidence type="ECO:0000259" key="1">
    <source>
        <dbReference type="Pfam" id="PF13358"/>
    </source>
</evidence>
<feature type="domain" description="Tc1-like transposase DDE" evidence="1">
    <location>
        <begin position="19"/>
        <end position="150"/>
    </location>
</feature>
<dbReference type="NCBIfam" id="NF033545">
    <property type="entry name" value="transpos_IS630"/>
    <property type="match status" value="1"/>
</dbReference>
<proteinExistence type="predicted"/>
<keyword evidence="3" id="KW-1185">Reference proteome</keyword>
<sequence>MRRAVAAAAADHPGRQIELWFQDEARVGQKGRTGHRWWARGERPRGLCDQRYDWTYLYAAVRPATREAFALVLPVVSTTAMGVFLAHFAAALAPNVHAVLVLDQAGWHGSRQLRVPANVTLVPLPPYAPELNPVERVWLYLRERFLSHRLLHGNADIVEACCQAWNALSPDRLRSLTNYPWIRRITS</sequence>
<name>A0ABV6JPL1_9PROT</name>
<evidence type="ECO:0000313" key="3">
    <source>
        <dbReference type="Proteomes" id="UP001589865"/>
    </source>
</evidence>
<dbReference type="Gene3D" id="3.30.420.10">
    <property type="entry name" value="Ribonuclease H-like superfamily/Ribonuclease H"/>
    <property type="match status" value="1"/>
</dbReference>
<comment type="caution">
    <text evidence="2">The sequence shown here is derived from an EMBL/GenBank/DDBJ whole genome shotgun (WGS) entry which is preliminary data.</text>
</comment>
<dbReference type="EMBL" id="JBHLUN010000004">
    <property type="protein sequence ID" value="MFC0407648.1"/>
    <property type="molecule type" value="Genomic_DNA"/>
</dbReference>
<dbReference type="Proteomes" id="UP001589865">
    <property type="component" value="Unassembled WGS sequence"/>
</dbReference>